<dbReference type="Gene3D" id="1.10.150.130">
    <property type="match status" value="1"/>
</dbReference>
<evidence type="ECO:0000256" key="1">
    <source>
        <dbReference type="ARBA" id="ARBA00023125"/>
    </source>
</evidence>
<organism evidence="2 3">
    <name type="scientific">Anaerotruncus colihominis</name>
    <dbReference type="NCBI Taxonomy" id="169435"/>
    <lineage>
        <taxon>Bacteria</taxon>
        <taxon>Bacillati</taxon>
        <taxon>Bacillota</taxon>
        <taxon>Clostridia</taxon>
        <taxon>Eubacteriales</taxon>
        <taxon>Oscillospiraceae</taxon>
        <taxon>Anaerotruncus</taxon>
    </lineage>
</organism>
<dbReference type="GO" id="GO:0015074">
    <property type="term" value="P:DNA integration"/>
    <property type="evidence" value="ECO:0007669"/>
    <property type="project" value="InterPro"/>
</dbReference>
<protein>
    <recommendedName>
        <fullName evidence="4">Core-binding (CB) domain-containing protein</fullName>
    </recommendedName>
</protein>
<dbReference type="EMBL" id="NFKP01000044">
    <property type="protein sequence ID" value="OUP65598.1"/>
    <property type="molecule type" value="Genomic_DNA"/>
</dbReference>
<evidence type="ECO:0000313" key="3">
    <source>
        <dbReference type="Proteomes" id="UP000196386"/>
    </source>
</evidence>
<dbReference type="GO" id="GO:0003677">
    <property type="term" value="F:DNA binding"/>
    <property type="evidence" value="ECO:0007669"/>
    <property type="project" value="UniProtKB-KW"/>
</dbReference>
<accession>A0A1Y4MLV0</accession>
<reference evidence="3" key="1">
    <citation type="submission" date="2017-04" db="EMBL/GenBank/DDBJ databases">
        <title>Function of individual gut microbiota members based on whole genome sequencing of pure cultures obtained from chicken caecum.</title>
        <authorList>
            <person name="Medvecky M."/>
            <person name="Cejkova D."/>
            <person name="Polansky O."/>
            <person name="Karasova D."/>
            <person name="Kubasova T."/>
            <person name="Cizek A."/>
            <person name="Rychlik I."/>
        </authorList>
    </citation>
    <scope>NUCLEOTIDE SEQUENCE [LARGE SCALE GENOMIC DNA]</scope>
    <source>
        <strain evidence="3">An175</strain>
    </source>
</reference>
<dbReference type="Proteomes" id="UP000196386">
    <property type="component" value="Unassembled WGS sequence"/>
</dbReference>
<sequence length="184" mass="21182">MGRRTNTAKWLDTQKRWQINVQKDGQRRTFTCSTPGRNGQRECNRKADAWLDEGISGSVKVADLWQLYLKKCRDTQSRSSYLQIVSVGENYILPIMGRHKIEKVTEGVLQGIIDSAYKHGSYKVDYKQRRPQQLPLSRKTLLNIQAVLLAFIKWCRLQKTTSLRPEDVTIPEGARYRGKNLTAG</sequence>
<evidence type="ECO:0008006" key="4">
    <source>
        <dbReference type="Google" id="ProtNLM"/>
    </source>
</evidence>
<name>A0A1Y4MLV0_9FIRM</name>
<dbReference type="RefSeq" id="WP_087303549.1">
    <property type="nucleotide sequence ID" value="NZ_NFKP01000044.1"/>
</dbReference>
<evidence type="ECO:0000313" key="2">
    <source>
        <dbReference type="EMBL" id="OUP65598.1"/>
    </source>
</evidence>
<keyword evidence="1" id="KW-0238">DNA-binding</keyword>
<dbReference type="AlphaFoldDB" id="A0A1Y4MLV0"/>
<comment type="caution">
    <text evidence="2">The sequence shown here is derived from an EMBL/GenBank/DDBJ whole genome shotgun (WGS) entry which is preliminary data.</text>
</comment>
<proteinExistence type="predicted"/>
<gene>
    <name evidence="2" type="ORF">B5F11_19760</name>
</gene>
<dbReference type="InterPro" id="IPR010998">
    <property type="entry name" value="Integrase_recombinase_N"/>
</dbReference>